<dbReference type="Gene3D" id="3.40.30.10">
    <property type="entry name" value="Glutaredoxin"/>
    <property type="match status" value="1"/>
</dbReference>
<dbReference type="OrthoDB" id="6258999at2"/>
<accession>A0A5P9NKU6</accession>
<dbReference type="Proteomes" id="UP000326287">
    <property type="component" value="Chromosome"/>
</dbReference>
<gene>
    <name evidence="3" type="ORF">EY643_12955</name>
</gene>
<dbReference type="GO" id="GO:0005737">
    <property type="term" value="C:cytoplasm"/>
    <property type="evidence" value="ECO:0007669"/>
    <property type="project" value="TreeGrafter"/>
</dbReference>
<dbReference type="SFLD" id="SFLDS00019">
    <property type="entry name" value="Glutathione_Transferase_(cytos"/>
    <property type="match status" value="1"/>
</dbReference>
<dbReference type="Gene3D" id="1.20.1050.10">
    <property type="match status" value="1"/>
</dbReference>
<reference evidence="3 4" key="1">
    <citation type="submission" date="2019-02" db="EMBL/GenBank/DDBJ databases">
        <authorList>
            <person name="Li S.-H."/>
        </authorList>
    </citation>
    <scope>NUCLEOTIDE SEQUENCE [LARGE SCALE GENOMIC DNA]</scope>
    <source>
        <strain evidence="3 4">IMCC14385</strain>
    </source>
</reference>
<evidence type="ECO:0000313" key="3">
    <source>
        <dbReference type="EMBL" id="QFU76493.1"/>
    </source>
</evidence>
<protein>
    <submittedName>
        <fullName evidence="3">Glutathione S-transferase family protein</fullName>
    </submittedName>
</protein>
<dbReference type="InterPro" id="IPR004045">
    <property type="entry name" value="Glutathione_S-Trfase_N"/>
</dbReference>
<dbReference type="SUPFAM" id="SSF52833">
    <property type="entry name" value="Thioredoxin-like"/>
    <property type="match status" value="1"/>
</dbReference>
<dbReference type="EMBL" id="CP036422">
    <property type="protein sequence ID" value="QFU76493.1"/>
    <property type="molecule type" value="Genomic_DNA"/>
</dbReference>
<dbReference type="PROSITE" id="PS50405">
    <property type="entry name" value="GST_CTER"/>
    <property type="match status" value="1"/>
</dbReference>
<feature type="domain" description="GST N-terminal" evidence="1">
    <location>
        <begin position="1"/>
        <end position="78"/>
    </location>
</feature>
<dbReference type="InterPro" id="IPR040079">
    <property type="entry name" value="Glutathione_S-Trfase"/>
</dbReference>
<name>A0A5P9NKU6_9GAMM</name>
<keyword evidence="3" id="KW-0808">Transferase</keyword>
<dbReference type="InterPro" id="IPR036282">
    <property type="entry name" value="Glutathione-S-Trfase_C_sf"/>
</dbReference>
<dbReference type="PANTHER" id="PTHR43968">
    <property type="match status" value="1"/>
</dbReference>
<evidence type="ECO:0000313" key="4">
    <source>
        <dbReference type="Proteomes" id="UP000326287"/>
    </source>
</evidence>
<dbReference type="InterPro" id="IPR010987">
    <property type="entry name" value="Glutathione-S-Trfase_C-like"/>
</dbReference>
<dbReference type="InterPro" id="IPR050983">
    <property type="entry name" value="GST_Omega/HSP26"/>
</dbReference>
<dbReference type="AlphaFoldDB" id="A0A5P9NKU6"/>
<dbReference type="PANTHER" id="PTHR43968:SF6">
    <property type="entry name" value="GLUTATHIONE S-TRANSFERASE OMEGA"/>
    <property type="match status" value="1"/>
</dbReference>
<dbReference type="Pfam" id="PF13417">
    <property type="entry name" value="GST_N_3"/>
    <property type="match status" value="1"/>
</dbReference>
<evidence type="ECO:0000259" key="1">
    <source>
        <dbReference type="PROSITE" id="PS50404"/>
    </source>
</evidence>
<proteinExistence type="predicted"/>
<dbReference type="InterPro" id="IPR036249">
    <property type="entry name" value="Thioredoxin-like_sf"/>
</dbReference>
<dbReference type="GO" id="GO:0016740">
    <property type="term" value="F:transferase activity"/>
    <property type="evidence" value="ECO:0007669"/>
    <property type="project" value="UniProtKB-KW"/>
</dbReference>
<feature type="domain" description="GST C-terminal" evidence="2">
    <location>
        <begin position="82"/>
        <end position="210"/>
    </location>
</feature>
<organism evidence="3 4">
    <name type="scientific">Halioglobus maricola</name>
    <dbReference type="NCBI Taxonomy" id="2601894"/>
    <lineage>
        <taxon>Bacteria</taxon>
        <taxon>Pseudomonadati</taxon>
        <taxon>Pseudomonadota</taxon>
        <taxon>Gammaproteobacteria</taxon>
        <taxon>Cellvibrionales</taxon>
        <taxon>Halieaceae</taxon>
        <taxon>Halioglobus</taxon>
    </lineage>
</organism>
<dbReference type="RefSeq" id="WP_153239635.1">
    <property type="nucleotide sequence ID" value="NZ_CP036422.1"/>
</dbReference>
<sequence>MKLYNMNHSPYATRVRMLIRKKGLAVEILDPPAPTGTPEFIEQFPLGKIPVLELDDGSQLPDSWVIMEYLDALSGTQLIPAEPLARAHMQLLARYADTYLGPLALFPMFQRVVQPGGTENAEEVLEALDKELARLDRLLNMLPDFADRAVHAGDMVLATNMEYVLMLAPMFGRAEPLAEYPAAERWQHWVSGDEDVQACTAEMKQAVAAFFG</sequence>
<dbReference type="KEGG" id="halc:EY643_12955"/>
<dbReference type="SUPFAM" id="SSF47616">
    <property type="entry name" value="GST C-terminal domain-like"/>
    <property type="match status" value="1"/>
</dbReference>
<dbReference type="PROSITE" id="PS50404">
    <property type="entry name" value="GST_NTER"/>
    <property type="match status" value="1"/>
</dbReference>
<evidence type="ECO:0000259" key="2">
    <source>
        <dbReference type="PROSITE" id="PS50405"/>
    </source>
</evidence>
<keyword evidence="4" id="KW-1185">Reference proteome</keyword>